<protein>
    <submittedName>
        <fullName evidence="1">BrnT family toxin</fullName>
    </submittedName>
</protein>
<dbReference type="AlphaFoldDB" id="A0A6B2M5R4"/>
<name>A0A6B2M5R4_9BACT</name>
<gene>
    <name evidence="1" type="ORF">G0Q06_11200</name>
</gene>
<dbReference type="EMBL" id="JAAGNX010000003">
    <property type="protein sequence ID" value="NDV63020.1"/>
    <property type="molecule type" value="Genomic_DNA"/>
</dbReference>
<keyword evidence="2" id="KW-1185">Reference proteome</keyword>
<evidence type="ECO:0000313" key="2">
    <source>
        <dbReference type="Proteomes" id="UP000478417"/>
    </source>
</evidence>
<comment type="caution">
    <text evidence="1">The sequence shown here is derived from an EMBL/GenBank/DDBJ whole genome shotgun (WGS) entry which is preliminary data.</text>
</comment>
<proteinExistence type="predicted"/>
<evidence type="ECO:0000313" key="1">
    <source>
        <dbReference type="EMBL" id="NDV63020.1"/>
    </source>
</evidence>
<dbReference type="Pfam" id="PF04365">
    <property type="entry name" value="BrnT_toxin"/>
    <property type="match status" value="1"/>
</dbReference>
<dbReference type="InterPro" id="IPR007460">
    <property type="entry name" value="BrnT_toxin"/>
</dbReference>
<dbReference type="RefSeq" id="WP_163967355.1">
    <property type="nucleotide sequence ID" value="NZ_JAAGNX010000003.1"/>
</dbReference>
<dbReference type="InterPro" id="IPR038573">
    <property type="entry name" value="BrnT_sf"/>
</dbReference>
<reference evidence="1 2" key="1">
    <citation type="submission" date="2020-02" db="EMBL/GenBank/DDBJ databases">
        <title>Albibacoteraceae fam. nov., the first described family within the subdivision 4 Verrucomicrobia.</title>
        <authorList>
            <person name="Xi F."/>
        </authorList>
    </citation>
    <scope>NUCLEOTIDE SEQUENCE [LARGE SCALE GENOMIC DNA]</scope>
    <source>
        <strain evidence="1 2">CK1056</strain>
    </source>
</reference>
<dbReference type="Gene3D" id="3.10.450.530">
    <property type="entry name" value="Ribonuclease toxin, BrnT, of type II toxin-antitoxin system"/>
    <property type="match status" value="1"/>
</dbReference>
<dbReference type="Proteomes" id="UP000478417">
    <property type="component" value="Unassembled WGS sequence"/>
</dbReference>
<accession>A0A6B2M5R4</accession>
<sequence length="76" mass="9085">MAKHGIDFIRAQRLWLDKKRVETTARSMEGECRLRLIARIDQSLWAAIFTKRKQAVRLISVRRARKNEKELYNEIT</sequence>
<organism evidence="1 2">
    <name type="scientific">Oceanipulchritudo coccoides</name>
    <dbReference type="NCBI Taxonomy" id="2706888"/>
    <lineage>
        <taxon>Bacteria</taxon>
        <taxon>Pseudomonadati</taxon>
        <taxon>Verrucomicrobiota</taxon>
        <taxon>Opitutia</taxon>
        <taxon>Puniceicoccales</taxon>
        <taxon>Oceanipulchritudinaceae</taxon>
        <taxon>Oceanipulchritudo</taxon>
    </lineage>
</organism>